<dbReference type="EMBL" id="ML213508">
    <property type="protein sequence ID" value="TFK52738.1"/>
    <property type="molecule type" value="Genomic_DNA"/>
</dbReference>
<dbReference type="PRINTS" id="PR00320">
    <property type="entry name" value="GPROTEINBRPT"/>
</dbReference>
<dbReference type="SUPFAM" id="SSF50978">
    <property type="entry name" value="WD40 repeat-like"/>
    <property type="match status" value="1"/>
</dbReference>
<organism evidence="10 11">
    <name type="scientific">Heliocybe sulcata</name>
    <dbReference type="NCBI Taxonomy" id="5364"/>
    <lineage>
        <taxon>Eukaryota</taxon>
        <taxon>Fungi</taxon>
        <taxon>Dikarya</taxon>
        <taxon>Basidiomycota</taxon>
        <taxon>Agaricomycotina</taxon>
        <taxon>Agaricomycetes</taxon>
        <taxon>Gloeophyllales</taxon>
        <taxon>Gloeophyllaceae</taxon>
        <taxon>Heliocybe</taxon>
    </lineage>
</organism>
<dbReference type="Gene3D" id="2.130.10.10">
    <property type="entry name" value="YVTN repeat-like/Quinoprotein amine dehydrogenase"/>
    <property type="match status" value="1"/>
</dbReference>
<dbReference type="InterPro" id="IPR036322">
    <property type="entry name" value="WD40_repeat_dom_sf"/>
</dbReference>
<accession>A0A5C3N9U7</accession>
<gene>
    <name evidence="6" type="primary">YTM1</name>
    <name evidence="10" type="ORF">OE88DRAFT_1627365</name>
</gene>
<feature type="repeat" description="WD" evidence="7">
    <location>
        <begin position="194"/>
        <end position="226"/>
    </location>
</feature>
<dbReference type="GO" id="GO:0005654">
    <property type="term" value="C:nucleoplasm"/>
    <property type="evidence" value="ECO:0007669"/>
    <property type="project" value="UniProtKB-SubCell"/>
</dbReference>
<evidence type="ECO:0000256" key="3">
    <source>
        <dbReference type="ARBA" id="ARBA00022574"/>
    </source>
</evidence>
<evidence type="ECO:0000256" key="4">
    <source>
        <dbReference type="ARBA" id="ARBA00022737"/>
    </source>
</evidence>
<name>A0A5C3N9U7_9AGAM</name>
<evidence type="ECO:0000313" key="10">
    <source>
        <dbReference type="EMBL" id="TFK52738.1"/>
    </source>
</evidence>
<feature type="repeat" description="WD" evidence="7">
    <location>
        <begin position="394"/>
        <end position="416"/>
    </location>
</feature>
<dbReference type="PROSITE" id="PS00678">
    <property type="entry name" value="WD_REPEATS_1"/>
    <property type="match status" value="1"/>
</dbReference>
<dbReference type="PROSITE" id="PS50082">
    <property type="entry name" value="WD_REPEATS_2"/>
    <property type="match status" value="3"/>
</dbReference>
<dbReference type="GO" id="GO:0005730">
    <property type="term" value="C:nucleolus"/>
    <property type="evidence" value="ECO:0007669"/>
    <property type="project" value="UniProtKB-SubCell"/>
</dbReference>
<evidence type="ECO:0000256" key="8">
    <source>
        <dbReference type="SAM" id="MobiDB-lite"/>
    </source>
</evidence>
<proteinExistence type="inferred from homology"/>
<dbReference type="InterPro" id="IPR019775">
    <property type="entry name" value="WD40_repeat_CS"/>
</dbReference>
<dbReference type="InterPro" id="IPR020472">
    <property type="entry name" value="WD40_PAC1"/>
</dbReference>
<comment type="subunit">
    <text evidence="6">Component of the NOP7 complex, composed of ERB1, NOP7 and YTM1. Within the NOP7 complex ERB1 appears to interact directly with NOP7 and YTM1. The NOP7 complex also associates with the 66S pre-ribosome.</text>
</comment>
<dbReference type="GO" id="GO:0030687">
    <property type="term" value="C:preribosome, large subunit precursor"/>
    <property type="evidence" value="ECO:0007669"/>
    <property type="project" value="UniProtKB-UniRule"/>
</dbReference>
<feature type="domain" description="NLE" evidence="9">
    <location>
        <begin position="11"/>
        <end position="69"/>
    </location>
</feature>
<evidence type="ECO:0000256" key="7">
    <source>
        <dbReference type="PROSITE-ProRule" id="PRU00221"/>
    </source>
</evidence>
<feature type="compositionally biased region" description="Basic and acidic residues" evidence="8">
    <location>
        <begin position="252"/>
        <end position="261"/>
    </location>
</feature>
<comment type="subcellular location">
    <subcellularLocation>
        <location evidence="6">Nucleus</location>
        <location evidence="6">Nucleolus</location>
    </subcellularLocation>
    <subcellularLocation>
        <location evidence="6">Nucleus</location>
        <location evidence="6">Nucleoplasm</location>
    </subcellularLocation>
</comment>
<dbReference type="Proteomes" id="UP000305948">
    <property type="component" value="Unassembled WGS sequence"/>
</dbReference>
<keyword evidence="3 7" id="KW-0853">WD repeat</keyword>
<dbReference type="Pfam" id="PF08154">
    <property type="entry name" value="NLE"/>
    <property type="match status" value="1"/>
</dbReference>
<evidence type="ECO:0000256" key="6">
    <source>
        <dbReference type="HAMAP-Rule" id="MF_03029"/>
    </source>
</evidence>
<dbReference type="AlphaFoldDB" id="A0A5C3N9U7"/>
<keyword evidence="5 6" id="KW-0539">Nucleus</keyword>
<evidence type="ECO:0000313" key="11">
    <source>
        <dbReference type="Proteomes" id="UP000305948"/>
    </source>
</evidence>
<evidence type="ECO:0000256" key="5">
    <source>
        <dbReference type="ARBA" id="ARBA00023242"/>
    </source>
</evidence>
<evidence type="ECO:0000256" key="2">
    <source>
        <dbReference type="ARBA" id="ARBA00022552"/>
    </source>
</evidence>
<keyword evidence="1 6" id="KW-0690">Ribosome biogenesis</keyword>
<dbReference type="InterPro" id="IPR001680">
    <property type="entry name" value="WD40_rpt"/>
</dbReference>
<keyword evidence="2 6" id="KW-0698">rRNA processing</keyword>
<protein>
    <recommendedName>
        <fullName evidence="6">Ribosome biogenesis protein YTM1</fullName>
    </recommendedName>
</protein>
<dbReference type="InterPro" id="IPR015943">
    <property type="entry name" value="WD40/YVTN_repeat-like_dom_sf"/>
</dbReference>
<dbReference type="GO" id="GO:0000463">
    <property type="term" value="P:maturation of LSU-rRNA from tricistronic rRNA transcript (SSU-rRNA, 5.8S rRNA, LSU-rRNA)"/>
    <property type="evidence" value="ECO:0007669"/>
    <property type="project" value="UniProtKB-UniRule"/>
</dbReference>
<evidence type="ECO:0000256" key="1">
    <source>
        <dbReference type="ARBA" id="ARBA00022517"/>
    </source>
</evidence>
<dbReference type="GO" id="GO:0043021">
    <property type="term" value="F:ribonucleoprotein complex binding"/>
    <property type="evidence" value="ECO:0007669"/>
    <property type="project" value="UniProtKB-UniRule"/>
</dbReference>
<feature type="region of interest" description="Disordered" evidence="8">
    <location>
        <begin position="235"/>
        <end position="268"/>
    </location>
</feature>
<dbReference type="STRING" id="5364.A0A5C3N9U7"/>
<comment type="similarity">
    <text evidence="6">Belongs to the WD repeat WDR12/YTM1 family.</text>
</comment>
<reference evidence="10 11" key="1">
    <citation type="journal article" date="2019" name="Nat. Ecol. Evol.">
        <title>Megaphylogeny resolves global patterns of mushroom evolution.</title>
        <authorList>
            <person name="Varga T."/>
            <person name="Krizsan K."/>
            <person name="Foldi C."/>
            <person name="Dima B."/>
            <person name="Sanchez-Garcia M."/>
            <person name="Sanchez-Ramirez S."/>
            <person name="Szollosi G.J."/>
            <person name="Szarkandi J.G."/>
            <person name="Papp V."/>
            <person name="Albert L."/>
            <person name="Andreopoulos W."/>
            <person name="Angelini C."/>
            <person name="Antonin V."/>
            <person name="Barry K.W."/>
            <person name="Bougher N.L."/>
            <person name="Buchanan P."/>
            <person name="Buyck B."/>
            <person name="Bense V."/>
            <person name="Catcheside P."/>
            <person name="Chovatia M."/>
            <person name="Cooper J."/>
            <person name="Damon W."/>
            <person name="Desjardin D."/>
            <person name="Finy P."/>
            <person name="Geml J."/>
            <person name="Haridas S."/>
            <person name="Hughes K."/>
            <person name="Justo A."/>
            <person name="Karasinski D."/>
            <person name="Kautmanova I."/>
            <person name="Kiss B."/>
            <person name="Kocsube S."/>
            <person name="Kotiranta H."/>
            <person name="LaButti K.M."/>
            <person name="Lechner B.E."/>
            <person name="Liimatainen K."/>
            <person name="Lipzen A."/>
            <person name="Lukacs Z."/>
            <person name="Mihaltcheva S."/>
            <person name="Morgado L.N."/>
            <person name="Niskanen T."/>
            <person name="Noordeloos M.E."/>
            <person name="Ohm R.A."/>
            <person name="Ortiz-Santana B."/>
            <person name="Ovrebo C."/>
            <person name="Racz N."/>
            <person name="Riley R."/>
            <person name="Savchenko A."/>
            <person name="Shiryaev A."/>
            <person name="Soop K."/>
            <person name="Spirin V."/>
            <person name="Szebenyi C."/>
            <person name="Tomsovsky M."/>
            <person name="Tulloss R.E."/>
            <person name="Uehling J."/>
            <person name="Grigoriev I.V."/>
            <person name="Vagvolgyi C."/>
            <person name="Papp T."/>
            <person name="Martin F.M."/>
            <person name="Miettinen O."/>
            <person name="Hibbett D.S."/>
            <person name="Nagy L.G."/>
        </authorList>
    </citation>
    <scope>NUCLEOTIDE SEQUENCE [LARGE SCALE GENOMIC DNA]</scope>
    <source>
        <strain evidence="10 11">OMC1185</strain>
    </source>
</reference>
<feature type="repeat" description="WD" evidence="7">
    <location>
        <begin position="270"/>
        <end position="316"/>
    </location>
</feature>
<dbReference type="GO" id="GO:0000466">
    <property type="term" value="P:maturation of 5.8S rRNA from tricistronic rRNA transcript (SSU-rRNA, 5.8S rRNA, LSU-rRNA)"/>
    <property type="evidence" value="ECO:0007669"/>
    <property type="project" value="UniProtKB-UniRule"/>
</dbReference>
<dbReference type="Pfam" id="PF00400">
    <property type="entry name" value="WD40"/>
    <property type="match status" value="4"/>
</dbReference>
<dbReference type="PROSITE" id="PS50294">
    <property type="entry name" value="WD_REPEATS_REGION"/>
    <property type="match status" value="1"/>
</dbReference>
<comment type="function">
    <text evidence="6">Component of the NOP7 complex, which is required for maturation of the 25S and 5.8S ribosomal RNAs and formation of the 60S ribosome.</text>
</comment>
<dbReference type="PANTHER" id="PTHR19855">
    <property type="entry name" value="WD40 REPEAT PROTEIN 12, 37"/>
    <property type="match status" value="1"/>
</dbReference>
<keyword evidence="11" id="KW-1185">Reference proteome</keyword>
<keyword evidence="4" id="KW-0677">Repeat</keyword>
<sequence length="460" mass="49226">MASATESTRPVVFTTSTAYPLPTQKFMIPTSWRRYQLSQLINKALSLDKPIPFDFLVRGEILRGTLAEWCSERGVGEEETLDIEYIESVLPPQQMSSMPHEDWVSCVSCQIPRTFVTGSYDGSIRMFSYAQQLLQTTHIHDAPITSLCVLPQSTGNRTYTIATASQDLTARLTKIQSDTDSPDAPSSSQTLASLHLHTSPLSSISSNSSGSHLLTSSWDALVGLWDTAIPAEDEISPDDLAPGRVSKRRKLANKDKSESGVRRKAPAQVLKSHTARVSKAVFSSEESAAGRSTAYSCGFDSTVRVWDVESGVCLQTINASEKPMTDLALMSSSQTALASATDRTVTAYDLRVSPSSSSPAIASMLHPALPSCLSVPGSHTHTPSSTSNSNMHQFISGAYDGVVRLWDLRSVKAPIASFKVAEGKKVLGVDWLGAAGLVGVGGEGGLEVWKIGADGAAGQT</sequence>
<dbReference type="HAMAP" id="MF_03029">
    <property type="entry name" value="WDR12"/>
    <property type="match status" value="1"/>
</dbReference>
<dbReference type="SMART" id="SM00320">
    <property type="entry name" value="WD40"/>
    <property type="match status" value="7"/>
</dbReference>
<dbReference type="PANTHER" id="PTHR19855:SF11">
    <property type="entry name" value="RIBOSOME BIOGENESIS PROTEIN WDR12"/>
    <property type="match status" value="1"/>
</dbReference>
<dbReference type="InterPro" id="IPR028599">
    <property type="entry name" value="WDR12/Ytm1"/>
</dbReference>
<evidence type="ECO:0000259" key="9">
    <source>
        <dbReference type="Pfam" id="PF08154"/>
    </source>
</evidence>
<dbReference type="OrthoDB" id="10251381at2759"/>
<dbReference type="InterPro" id="IPR012972">
    <property type="entry name" value="NLE"/>
</dbReference>